<evidence type="ECO:0000256" key="1">
    <source>
        <dbReference type="SAM" id="Phobius"/>
    </source>
</evidence>
<dbReference type="GeneID" id="68856471"/>
<keyword evidence="1" id="KW-0472">Membrane</keyword>
<evidence type="ECO:0000259" key="2">
    <source>
        <dbReference type="Pfam" id="PF25938"/>
    </source>
</evidence>
<dbReference type="EMBL" id="CP064787">
    <property type="protein sequence ID" value="QSG07255.1"/>
    <property type="molecule type" value="Genomic_DNA"/>
</dbReference>
<protein>
    <submittedName>
        <fullName evidence="3">Putative membrane protein</fullName>
    </submittedName>
</protein>
<dbReference type="Proteomes" id="UP000663525">
    <property type="component" value="Chromosome"/>
</dbReference>
<accession>A0A897N7X9</accession>
<dbReference type="Pfam" id="PF25938">
    <property type="entry name" value="DUF7981"/>
    <property type="match status" value="1"/>
</dbReference>
<dbReference type="InterPro" id="IPR058287">
    <property type="entry name" value="DUF7981"/>
</dbReference>
<organism evidence="3 4">
    <name type="scientific">Halapricum desulfuricans</name>
    <dbReference type="NCBI Taxonomy" id="2841257"/>
    <lineage>
        <taxon>Archaea</taxon>
        <taxon>Methanobacteriati</taxon>
        <taxon>Methanobacteriota</taxon>
        <taxon>Stenosarchaea group</taxon>
        <taxon>Halobacteria</taxon>
        <taxon>Halobacteriales</taxon>
        <taxon>Haloarculaceae</taxon>
        <taxon>Halapricum</taxon>
    </lineage>
</organism>
<evidence type="ECO:0000313" key="4">
    <source>
        <dbReference type="Proteomes" id="UP000663525"/>
    </source>
</evidence>
<reference evidence="3" key="1">
    <citation type="submission" date="2020-11" db="EMBL/GenBank/DDBJ databases">
        <title>Carbohydrate-dependent, anaerobic sulfur respiration: A novel catabolism in halophilic archaea.</title>
        <authorList>
            <person name="Sorokin D.Y."/>
            <person name="Messina E."/>
            <person name="Smedile F."/>
            <person name="La Cono V."/>
            <person name="Hallsworth J.E."/>
            <person name="Yakimov M.M."/>
        </authorList>
    </citation>
    <scope>NUCLEOTIDE SEQUENCE</scope>
    <source>
        <strain evidence="3">HSR12-1</strain>
    </source>
</reference>
<name>A0A897N7X9_9EURY</name>
<keyword evidence="1" id="KW-0812">Transmembrane</keyword>
<keyword evidence="1" id="KW-1133">Transmembrane helix</keyword>
<proteinExistence type="predicted"/>
<gene>
    <name evidence="3" type="ORF">HSR121_2938</name>
</gene>
<feature type="transmembrane region" description="Helical" evidence="1">
    <location>
        <begin position="7"/>
        <end position="26"/>
    </location>
</feature>
<sequence>MDRTHRAAVLWGVIGTLSFLVLLQGYELLADRRVDLLVKFGVAVGVGAATTAVTQGVQTRLPAGANR</sequence>
<feature type="domain" description="DUF7981" evidence="2">
    <location>
        <begin position="1"/>
        <end position="62"/>
    </location>
</feature>
<dbReference type="RefSeq" id="WP_229113698.1">
    <property type="nucleotide sequence ID" value="NZ_CP064787.1"/>
</dbReference>
<evidence type="ECO:0000313" key="3">
    <source>
        <dbReference type="EMBL" id="QSG07255.1"/>
    </source>
</evidence>
<dbReference type="AlphaFoldDB" id="A0A897N7X9"/>